<dbReference type="InterPro" id="IPR050528">
    <property type="entry name" value="L-type_Lectin-RKs"/>
</dbReference>
<dbReference type="SUPFAM" id="SSF56112">
    <property type="entry name" value="Protein kinase-like (PK-like)"/>
    <property type="match status" value="1"/>
</dbReference>
<organism evidence="15 16">
    <name type="scientific">Papaver nudicaule</name>
    <name type="common">Iceland poppy</name>
    <dbReference type="NCBI Taxonomy" id="74823"/>
    <lineage>
        <taxon>Eukaryota</taxon>
        <taxon>Viridiplantae</taxon>
        <taxon>Streptophyta</taxon>
        <taxon>Embryophyta</taxon>
        <taxon>Tracheophyta</taxon>
        <taxon>Spermatophyta</taxon>
        <taxon>Magnoliopsida</taxon>
        <taxon>Ranunculales</taxon>
        <taxon>Papaveraceae</taxon>
        <taxon>Papaveroideae</taxon>
        <taxon>Papaver</taxon>
    </lineage>
</organism>
<dbReference type="InterPro" id="IPR025287">
    <property type="entry name" value="WAK_GUB"/>
</dbReference>
<keyword evidence="5" id="KW-0812">Transmembrane</keyword>
<dbReference type="Pfam" id="PF13947">
    <property type="entry name" value="GUB_WAK_bind"/>
    <property type="match status" value="1"/>
</dbReference>
<dbReference type="PANTHER" id="PTHR27007">
    <property type="match status" value="1"/>
</dbReference>
<evidence type="ECO:0000256" key="5">
    <source>
        <dbReference type="ARBA" id="ARBA00022692"/>
    </source>
</evidence>
<comment type="similarity">
    <text evidence="2">In the N-terminal section; belongs to the leguminous lectin family.</text>
</comment>
<gene>
    <name evidence="15" type="ORF">MKW94_028021</name>
</gene>
<evidence type="ECO:0000256" key="7">
    <source>
        <dbReference type="ARBA" id="ARBA00022741"/>
    </source>
</evidence>
<dbReference type="FunFam" id="1.10.510.10:FF:000240">
    <property type="entry name" value="Lectin-domain containing receptor kinase A4.3"/>
    <property type="match status" value="1"/>
</dbReference>
<keyword evidence="4" id="KW-1003">Cell membrane</keyword>
<dbReference type="Gene3D" id="1.10.510.10">
    <property type="entry name" value="Transferase(Phosphotransferase) domain 1"/>
    <property type="match status" value="1"/>
</dbReference>
<evidence type="ECO:0000256" key="3">
    <source>
        <dbReference type="ARBA" id="ARBA00010217"/>
    </source>
</evidence>
<keyword evidence="12" id="KW-0325">Glycoprotein</keyword>
<comment type="similarity">
    <text evidence="3">In the C-terminal section; belongs to the protein kinase superfamily. Ser/Thr protein kinase family.</text>
</comment>
<dbReference type="EMBL" id="JAJJMA010060401">
    <property type="protein sequence ID" value="MCL7026716.1"/>
    <property type="molecule type" value="Genomic_DNA"/>
</dbReference>
<dbReference type="InterPro" id="IPR011009">
    <property type="entry name" value="Kinase-like_dom_sf"/>
</dbReference>
<evidence type="ECO:0000256" key="12">
    <source>
        <dbReference type="ARBA" id="ARBA00023180"/>
    </source>
</evidence>
<keyword evidence="10" id="KW-0472">Membrane</keyword>
<dbReference type="GO" id="GO:0030247">
    <property type="term" value="F:polysaccharide binding"/>
    <property type="evidence" value="ECO:0007669"/>
    <property type="project" value="InterPro"/>
</dbReference>
<evidence type="ECO:0000256" key="10">
    <source>
        <dbReference type="ARBA" id="ARBA00023136"/>
    </source>
</evidence>
<evidence type="ECO:0000256" key="4">
    <source>
        <dbReference type="ARBA" id="ARBA00022475"/>
    </source>
</evidence>
<keyword evidence="6 13" id="KW-0732">Signal</keyword>
<feature type="chain" id="PRO_5041324559" description="Protein kinase domain-containing protein" evidence="13">
    <location>
        <begin position="20"/>
        <end position="579"/>
    </location>
</feature>
<accession>A0AA41RY04</accession>
<evidence type="ECO:0000256" key="2">
    <source>
        <dbReference type="ARBA" id="ARBA00008536"/>
    </source>
</evidence>
<keyword evidence="16" id="KW-1185">Reference proteome</keyword>
<evidence type="ECO:0000256" key="8">
    <source>
        <dbReference type="ARBA" id="ARBA00022840"/>
    </source>
</evidence>
<comment type="caution">
    <text evidence="15">The sequence shown here is derived from an EMBL/GenBank/DDBJ whole genome shotgun (WGS) entry which is preliminary data.</text>
</comment>
<evidence type="ECO:0000313" key="16">
    <source>
        <dbReference type="Proteomes" id="UP001177140"/>
    </source>
</evidence>
<name>A0AA41RY04_PAPNU</name>
<reference evidence="15" key="1">
    <citation type="submission" date="2022-03" db="EMBL/GenBank/DDBJ databases">
        <title>A functionally conserved STORR gene fusion in Papaver species that diverged 16.8 million years ago.</title>
        <authorList>
            <person name="Catania T."/>
        </authorList>
    </citation>
    <scope>NUCLEOTIDE SEQUENCE</scope>
    <source>
        <strain evidence="15">S-191538</strain>
    </source>
</reference>
<dbReference type="Pfam" id="PF00069">
    <property type="entry name" value="Pkinase"/>
    <property type="match status" value="1"/>
</dbReference>
<proteinExistence type="inferred from homology"/>
<evidence type="ECO:0000256" key="6">
    <source>
        <dbReference type="ARBA" id="ARBA00022729"/>
    </source>
</evidence>
<dbReference type="Pfam" id="PF14380">
    <property type="entry name" value="WAK_assoc"/>
    <property type="match status" value="1"/>
</dbReference>
<protein>
    <recommendedName>
        <fullName evidence="14">Protein kinase domain-containing protein</fullName>
    </recommendedName>
</protein>
<evidence type="ECO:0000259" key="14">
    <source>
        <dbReference type="PROSITE" id="PS50011"/>
    </source>
</evidence>
<comment type="subcellular location">
    <subcellularLocation>
        <location evidence="1">Cell membrane</location>
        <topology evidence="1">Single-pass type I membrane protein</topology>
    </subcellularLocation>
</comment>
<dbReference type="GO" id="GO:0002229">
    <property type="term" value="P:defense response to oomycetes"/>
    <property type="evidence" value="ECO:0007669"/>
    <property type="project" value="UniProtKB-ARBA"/>
</dbReference>
<dbReference type="PROSITE" id="PS50011">
    <property type="entry name" value="PROTEIN_KINASE_DOM"/>
    <property type="match status" value="1"/>
</dbReference>
<feature type="domain" description="Protein kinase" evidence="14">
    <location>
        <begin position="265"/>
        <end position="547"/>
    </location>
</feature>
<dbReference type="Proteomes" id="UP001177140">
    <property type="component" value="Unassembled WGS sequence"/>
</dbReference>
<keyword evidence="9" id="KW-1133">Transmembrane helix</keyword>
<evidence type="ECO:0000313" key="15">
    <source>
        <dbReference type="EMBL" id="MCL7026716.1"/>
    </source>
</evidence>
<dbReference type="InterPro" id="IPR032872">
    <property type="entry name" value="WAK_assoc_C"/>
</dbReference>
<keyword evidence="8" id="KW-0067">ATP-binding</keyword>
<dbReference type="AlphaFoldDB" id="A0AA41RY04"/>
<evidence type="ECO:0000256" key="13">
    <source>
        <dbReference type="SAM" id="SignalP"/>
    </source>
</evidence>
<dbReference type="GO" id="GO:0005524">
    <property type="term" value="F:ATP binding"/>
    <property type="evidence" value="ECO:0007669"/>
    <property type="project" value="UniProtKB-KW"/>
</dbReference>
<evidence type="ECO:0000256" key="9">
    <source>
        <dbReference type="ARBA" id="ARBA00022989"/>
    </source>
</evidence>
<keyword evidence="11" id="KW-0675">Receptor</keyword>
<keyword evidence="7" id="KW-0547">Nucleotide-binding</keyword>
<dbReference type="InterPro" id="IPR008271">
    <property type="entry name" value="Ser/Thr_kinase_AS"/>
</dbReference>
<evidence type="ECO:0000256" key="1">
    <source>
        <dbReference type="ARBA" id="ARBA00004251"/>
    </source>
</evidence>
<evidence type="ECO:0000256" key="11">
    <source>
        <dbReference type="ARBA" id="ARBA00023170"/>
    </source>
</evidence>
<dbReference type="SMART" id="SM00220">
    <property type="entry name" value="S_TKc"/>
    <property type="match status" value="1"/>
</dbReference>
<feature type="signal peptide" evidence="13">
    <location>
        <begin position="1"/>
        <end position="19"/>
    </location>
</feature>
<dbReference type="GO" id="GO:0005886">
    <property type="term" value="C:plasma membrane"/>
    <property type="evidence" value="ECO:0007669"/>
    <property type="project" value="UniProtKB-SubCell"/>
</dbReference>
<dbReference type="GO" id="GO:0004672">
    <property type="term" value="F:protein kinase activity"/>
    <property type="evidence" value="ECO:0007669"/>
    <property type="project" value="InterPro"/>
</dbReference>
<dbReference type="PROSITE" id="PS00108">
    <property type="entry name" value="PROTEIN_KINASE_ST"/>
    <property type="match status" value="1"/>
</dbReference>
<sequence>MILLIAIIIALNSIELASSLDQRFADCKPKHCGNGLFISYPFWIENDYCGYPGFQVTCKNNEPILYAAGYDYIIRDISYANRSFLVVNPVAYNAACPVPFRNSTFTDQSPFTTGSGVQTLSFFYNCTNFSHTLYDKYIYPVNTSCVTFLPDPKHFSFAGFVPAGKSVYDMLTCQTPVNIPVEEDSSLRTLGQVNGYLPLLTKGFTLEWNKPPCSDCEASGGYCGIDENGLVVFSTSSRVIRIILKIIIRHLIFSPNIKLVVEDHYYGRIVVGLGIGLATFICLKKRSTSRNFNADMENWDMSMEEEFQKGKGPKRFSYNELGNATGNFDERRKLGQGGFGGVYKGSLVRCKNKGLSKHPFQGENVLAWEVRYKITLGLASALLYLHEEWEQCVVHRDIKSSNIMLDSDFNAKLGDFGLARLVDHGKGSETTAVAGTRGYLAPECYITGKFSKESDIYSFGIVALEIACGRKPAEIGKLDLVEWVWGLYGSGKLAEAADERLNMEFNELQMKHLMVVGLWCAHPDYKSRPSITQVINVLKFESPLPVLPLELPTPVYLSALPAIPDLLSVGGLTNTLNGR</sequence>
<dbReference type="Gene3D" id="3.30.200.20">
    <property type="entry name" value="Phosphorylase Kinase, domain 1"/>
    <property type="match status" value="1"/>
</dbReference>
<dbReference type="InterPro" id="IPR000719">
    <property type="entry name" value="Prot_kinase_dom"/>
</dbReference>